<name>A0A1H3FV72_9GAMM</name>
<proteinExistence type="predicted"/>
<evidence type="ECO:0000313" key="2">
    <source>
        <dbReference type="Proteomes" id="UP000198500"/>
    </source>
</evidence>
<reference evidence="1 2" key="1">
    <citation type="submission" date="2016-10" db="EMBL/GenBank/DDBJ databases">
        <authorList>
            <person name="de Groot N.N."/>
        </authorList>
    </citation>
    <scope>NUCLEOTIDE SEQUENCE [LARGE SCALE GENOMIC DNA]</scope>
    <source>
        <strain evidence="1 2">DSM 19219</strain>
    </source>
</reference>
<protein>
    <submittedName>
        <fullName evidence="1">Predicted lipoprotein</fullName>
    </submittedName>
</protein>
<sequence>MSSHADMRSVQRPPRRFGMVATGVTVLILVGVMAWDTTVVPIDAGSEVQGDQFHANEEFSRIQRDVEERAIAAPDLASAIAEDQAAAGEEYGVPGDAGPVMPVTFTGVVGEGSSGAYEVDVDGLPEDLTVRLQTGPAINGTDLRDAPGDIEFGQFTNQIEYQDAGSALNEAMKAEVLADIDTSDLTGKTIEVTGVFQLINPNNWLVTPVDMSVQ</sequence>
<dbReference type="STRING" id="574349.SAMN05443545_108151"/>
<dbReference type="InterPro" id="IPR014582">
    <property type="entry name" value="UCP033535_lipo"/>
</dbReference>
<dbReference type="EMBL" id="FNNI01000008">
    <property type="protein sequence ID" value="SDX94707.1"/>
    <property type="molecule type" value="Genomic_DNA"/>
</dbReference>
<organism evidence="1 2">
    <name type="scientific">Aidingimonas halophila</name>
    <dbReference type="NCBI Taxonomy" id="574349"/>
    <lineage>
        <taxon>Bacteria</taxon>
        <taxon>Pseudomonadati</taxon>
        <taxon>Pseudomonadota</taxon>
        <taxon>Gammaproteobacteria</taxon>
        <taxon>Oceanospirillales</taxon>
        <taxon>Halomonadaceae</taxon>
        <taxon>Aidingimonas</taxon>
    </lineage>
</organism>
<dbReference type="SUPFAM" id="SSF141318">
    <property type="entry name" value="TM0957-like"/>
    <property type="match status" value="1"/>
</dbReference>
<dbReference type="AlphaFoldDB" id="A0A1H3FV72"/>
<evidence type="ECO:0000313" key="1">
    <source>
        <dbReference type="EMBL" id="SDX94707.1"/>
    </source>
</evidence>
<dbReference type="Pfam" id="PF10054">
    <property type="entry name" value="DUF2291"/>
    <property type="match status" value="1"/>
</dbReference>
<gene>
    <name evidence="1" type="ORF">SAMN05443545_108151</name>
</gene>
<dbReference type="PIRSF" id="PIRSF033535">
    <property type="entry name" value="UCP033535_plp"/>
    <property type="match status" value="1"/>
</dbReference>
<dbReference type="Proteomes" id="UP000198500">
    <property type="component" value="Unassembled WGS sequence"/>
</dbReference>
<accession>A0A1H3FV72</accession>
<keyword evidence="2" id="KW-1185">Reference proteome</keyword>
<dbReference type="InterPro" id="IPR036215">
    <property type="entry name" value="TM0957-like_sf"/>
</dbReference>
<keyword evidence="1" id="KW-0449">Lipoprotein</keyword>